<dbReference type="InterPro" id="IPR007138">
    <property type="entry name" value="ABM_dom"/>
</dbReference>
<dbReference type="InterPro" id="IPR052936">
    <property type="entry name" value="Jasmonate_Hydroxylase-like"/>
</dbReference>
<dbReference type="PANTHER" id="PTHR37811:SF2">
    <property type="entry name" value="ABM DOMAIN-CONTAINING PROTEIN"/>
    <property type="match status" value="1"/>
</dbReference>
<dbReference type="AlphaFoldDB" id="A0A7L5BY37"/>
<organism evidence="2 3">
    <name type="scientific">Pikeienuella piscinae</name>
    <dbReference type="NCBI Taxonomy" id="2748098"/>
    <lineage>
        <taxon>Bacteria</taxon>
        <taxon>Pseudomonadati</taxon>
        <taxon>Pseudomonadota</taxon>
        <taxon>Alphaproteobacteria</taxon>
        <taxon>Rhodobacterales</taxon>
        <taxon>Paracoccaceae</taxon>
        <taxon>Pikeienuella</taxon>
    </lineage>
</organism>
<dbReference type="RefSeq" id="WP_165099502.1">
    <property type="nucleotide sequence ID" value="NZ_CP049056.1"/>
</dbReference>
<dbReference type="PANTHER" id="PTHR37811">
    <property type="entry name" value="BLL5343 PROTEIN"/>
    <property type="match status" value="1"/>
</dbReference>
<evidence type="ECO:0000313" key="3">
    <source>
        <dbReference type="Proteomes" id="UP000503336"/>
    </source>
</evidence>
<dbReference type="Proteomes" id="UP000503336">
    <property type="component" value="Chromosome"/>
</dbReference>
<dbReference type="GO" id="GO:0004497">
    <property type="term" value="F:monooxygenase activity"/>
    <property type="evidence" value="ECO:0007669"/>
    <property type="project" value="UniProtKB-KW"/>
</dbReference>
<accession>A0A7L5BY37</accession>
<dbReference type="KEGG" id="hdh:G5B40_13345"/>
<evidence type="ECO:0000259" key="1">
    <source>
        <dbReference type="PROSITE" id="PS51725"/>
    </source>
</evidence>
<dbReference type="PROSITE" id="PS51725">
    <property type="entry name" value="ABM"/>
    <property type="match status" value="1"/>
</dbReference>
<dbReference type="Gene3D" id="3.30.70.100">
    <property type="match status" value="1"/>
</dbReference>
<dbReference type="SUPFAM" id="SSF54909">
    <property type="entry name" value="Dimeric alpha+beta barrel"/>
    <property type="match status" value="1"/>
</dbReference>
<evidence type="ECO:0000313" key="2">
    <source>
        <dbReference type="EMBL" id="QIE56361.1"/>
    </source>
</evidence>
<sequence length="114" mass="13178">MIIVIFEVFPREGERDAYLDMAAEMRPLVDAIDGFISVERFESLSTPGKILSISTFRDEAALDEWRRLTRHRSAQRAGRERMFADYRIRVASVLRDYGMKEREGAPEDSRALHG</sequence>
<protein>
    <submittedName>
        <fullName evidence="2">Antibiotic biosynthesis monooxygenase</fullName>
    </submittedName>
</protein>
<dbReference type="EMBL" id="CP049056">
    <property type="protein sequence ID" value="QIE56361.1"/>
    <property type="molecule type" value="Genomic_DNA"/>
</dbReference>
<proteinExistence type="predicted"/>
<gene>
    <name evidence="2" type="ORF">G5B40_13345</name>
</gene>
<dbReference type="InterPro" id="IPR011008">
    <property type="entry name" value="Dimeric_a/b-barrel"/>
</dbReference>
<dbReference type="Pfam" id="PF03992">
    <property type="entry name" value="ABM"/>
    <property type="match status" value="1"/>
</dbReference>
<name>A0A7L5BY37_9RHOB</name>
<reference evidence="2 3" key="1">
    <citation type="submission" date="2020-02" db="EMBL/GenBank/DDBJ databases">
        <title>complete genome sequence of Rhodobacteraceae bacterium.</title>
        <authorList>
            <person name="Park J."/>
            <person name="Kim Y.-S."/>
            <person name="Kim K.-H."/>
        </authorList>
    </citation>
    <scope>NUCLEOTIDE SEQUENCE [LARGE SCALE GENOMIC DNA]</scope>
    <source>
        <strain evidence="2 3">RR4-56</strain>
    </source>
</reference>
<keyword evidence="2" id="KW-0503">Monooxygenase</keyword>
<feature type="domain" description="ABM" evidence="1">
    <location>
        <begin position="2"/>
        <end position="90"/>
    </location>
</feature>
<keyword evidence="3" id="KW-1185">Reference proteome</keyword>
<keyword evidence="2" id="KW-0560">Oxidoreductase</keyword>